<feature type="chain" id="PRO_5019762332" evidence="2">
    <location>
        <begin position="24"/>
        <end position="336"/>
    </location>
</feature>
<evidence type="ECO:0000256" key="1">
    <source>
        <dbReference type="SAM" id="MobiDB-lite"/>
    </source>
</evidence>
<evidence type="ECO:0000259" key="3">
    <source>
        <dbReference type="Pfam" id="PF14321"/>
    </source>
</evidence>
<accession>A0A498C9J6</accession>
<dbReference type="Pfam" id="PF14321">
    <property type="entry name" value="DUF4382"/>
    <property type="match status" value="1"/>
</dbReference>
<evidence type="ECO:0000256" key="2">
    <source>
        <dbReference type="SAM" id="SignalP"/>
    </source>
</evidence>
<dbReference type="PROSITE" id="PS51257">
    <property type="entry name" value="PROKAR_LIPOPROTEIN"/>
    <property type="match status" value="1"/>
</dbReference>
<gene>
    <name evidence="4" type="ORF">DFR31_0899</name>
</gene>
<proteinExistence type="predicted"/>
<feature type="compositionally biased region" description="Acidic residues" evidence="1">
    <location>
        <begin position="305"/>
        <end position="336"/>
    </location>
</feature>
<feature type="domain" description="DUF4382" evidence="3">
    <location>
        <begin position="38"/>
        <end position="190"/>
    </location>
</feature>
<comment type="caution">
    <text evidence="4">The sequence shown here is derived from an EMBL/GenBank/DDBJ whole genome shotgun (WGS) entry which is preliminary data.</text>
</comment>
<dbReference type="InterPro" id="IPR025491">
    <property type="entry name" value="DUF4382"/>
</dbReference>
<reference evidence="4 5" key="1">
    <citation type="submission" date="2018-10" db="EMBL/GenBank/DDBJ databases">
        <title>Genomic Encyclopedia of Type Strains, Phase IV (KMG-IV): sequencing the most valuable type-strain genomes for metagenomic binning, comparative biology and taxonomic classification.</title>
        <authorList>
            <person name="Goeker M."/>
        </authorList>
    </citation>
    <scope>NUCLEOTIDE SEQUENCE [LARGE SCALE GENOMIC DNA]</scope>
    <source>
        <strain evidence="4 5">DSM 12769</strain>
    </source>
</reference>
<feature type="region of interest" description="Disordered" evidence="1">
    <location>
        <begin position="280"/>
        <end position="336"/>
    </location>
</feature>
<keyword evidence="2" id="KW-0732">Signal</keyword>
<evidence type="ECO:0000313" key="4">
    <source>
        <dbReference type="EMBL" id="RLK50986.1"/>
    </source>
</evidence>
<name>A0A498C9J6_9GAMM</name>
<dbReference type="Proteomes" id="UP000275461">
    <property type="component" value="Unassembled WGS sequence"/>
</dbReference>
<feature type="signal peptide" evidence="2">
    <location>
        <begin position="1"/>
        <end position="23"/>
    </location>
</feature>
<dbReference type="RefSeq" id="WP_121441428.1">
    <property type="nucleotide sequence ID" value="NZ_RCDA01000001.1"/>
</dbReference>
<dbReference type="AlphaFoldDB" id="A0A498C9J6"/>
<protein>
    <submittedName>
        <fullName evidence="4">Uncharacterized protein DUF4382</fullName>
    </submittedName>
</protein>
<dbReference type="EMBL" id="RCDA01000001">
    <property type="protein sequence ID" value="RLK50986.1"/>
    <property type="molecule type" value="Genomic_DNA"/>
</dbReference>
<organism evidence="4 5">
    <name type="scientific">Alkalispirillum mobile</name>
    <dbReference type="NCBI Taxonomy" id="85925"/>
    <lineage>
        <taxon>Bacteria</taxon>
        <taxon>Pseudomonadati</taxon>
        <taxon>Pseudomonadota</taxon>
        <taxon>Gammaproteobacteria</taxon>
        <taxon>Chromatiales</taxon>
        <taxon>Ectothiorhodospiraceae</taxon>
        <taxon>Alkalispirillum</taxon>
    </lineage>
</organism>
<sequence length="336" mass="36182">MNRLTIKYWPGLAAIVASGALIAGCNSGGSSSDSEGEATFSLAVTDAPVDKVDGVFVKFSEVTFNPRDGEPFTVPVENPDAINLLELQGPESEPLVTDETIPAGTYNWIRLHLDADEESDIPLAGSEWSFIEIDGERENLFIPSGEQRGLQLNMPGGETISDGQNLRLVIDIDLRKSLTLTGDDRYILRPVHRLVSLDNVGHLTVLADPALCEDETADNATPATYVYEGETENLGDIGSDNAPLTTANRDDEAVEGRWQFRVGFLEPDTYTVALVCNASEDDPEEGGNELIIGAQGSVDVSGGDTTDELVFETEPDDDDDVGEETSEDEGEPTEEV</sequence>
<keyword evidence="5" id="KW-1185">Reference proteome</keyword>
<evidence type="ECO:0000313" key="5">
    <source>
        <dbReference type="Proteomes" id="UP000275461"/>
    </source>
</evidence>